<dbReference type="PANTHER" id="PTHR43161:SF9">
    <property type="entry name" value="SORBITOL DEHYDROGENASE"/>
    <property type="match status" value="1"/>
</dbReference>
<evidence type="ECO:0000313" key="7">
    <source>
        <dbReference type="EMBL" id="CAH1113044.1"/>
    </source>
</evidence>
<dbReference type="Proteomes" id="UP001153636">
    <property type="component" value="Chromosome 7"/>
</dbReference>
<dbReference type="PANTHER" id="PTHR43161">
    <property type="entry name" value="SORBITOL DEHYDROGENASE"/>
    <property type="match status" value="1"/>
</dbReference>
<name>A0A9P0GGR1_9CUCU</name>
<keyword evidence="3" id="KW-0479">Metal-binding</keyword>
<comment type="cofactor">
    <cofactor evidence="1">
        <name>Zn(2+)</name>
        <dbReference type="ChEBI" id="CHEBI:29105"/>
    </cofactor>
</comment>
<dbReference type="AlphaFoldDB" id="A0A9P0GGR1"/>
<proteinExistence type="inferred from homology"/>
<evidence type="ECO:0000313" key="8">
    <source>
        <dbReference type="Proteomes" id="UP001153636"/>
    </source>
</evidence>
<evidence type="ECO:0000256" key="2">
    <source>
        <dbReference type="ARBA" id="ARBA00008072"/>
    </source>
</evidence>
<dbReference type="OrthoDB" id="1879366at2759"/>
<evidence type="ECO:0000256" key="1">
    <source>
        <dbReference type="ARBA" id="ARBA00001947"/>
    </source>
</evidence>
<evidence type="ECO:0000256" key="5">
    <source>
        <dbReference type="ARBA" id="ARBA00023002"/>
    </source>
</evidence>
<dbReference type="EMBL" id="OV651819">
    <property type="protein sequence ID" value="CAH1113044.1"/>
    <property type="molecule type" value="Genomic_DNA"/>
</dbReference>
<dbReference type="Gene3D" id="3.40.50.720">
    <property type="entry name" value="NAD(P)-binding Rossmann-like Domain"/>
    <property type="match status" value="1"/>
</dbReference>
<organism evidence="7 8">
    <name type="scientific">Psylliodes chrysocephalus</name>
    <dbReference type="NCBI Taxonomy" id="3402493"/>
    <lineage>
        <taxon>Eukaryota</taxon>
        <taxon>Metazoa</taxon>
        <taxon>Ecdysozoa</taxon>
        <taxon>Arthropoda</taxon>
        <taxon>Hexapoda</taxon>
        <taxon>Insecta</taxon>
        <taxon>Pterygota</taxon>
        <taxon>Neoptera</taxon>
        <taxon>Endopterygota</taxon>
        <taxon>Coleoptera</taxon>
        <taxon>Polyphaga</taxon>
        <taxon>Cucujiformia</taxon>
        <taxon>Chrysomeloidea</taxon>
        <taxon>Chrysomelidae</taxon>
        <taxon>Galerucinae</taxon>
        <taxon>Alticini</taxon>
        <taxon>Psylliodes</taxon>
    </lineage>
</organism>
<dbReference type="GO" id="GO:0003939">
    <property type="term" value="F:L-iditol 2-dehydrogenase (NAD+) activity"/>
    <property type="evidence" value="ECO:0007669"/>
    <property type="project" value="TreeGrafter"/>
</dbReference>
<gene>
    <name evidence="7" type="ORF">PSYICH_LOCUS13045</name>
</gene>
<evidence type="ECO:0000256" key="3">
    <source>
        <dbReference type="ARBA" id="ARBA00022723"/>
    </source>
</evidence>
<dbReference type="GO" id="GO:0046872">
    <property type="term" value="F:metal ion binding"/>
    <property type="evidence" value="ECO:0007669"/>
    <property type="project" value="UniProtKB-KW"/>
</dbReference>
<reference evidence="7" key="1">
    <citation type="submission" date="2022-01" db="EMBL/GenBank/DDBJ databases">
        <authorList>
            <person name="King R."/>
        </authorList>
    </citation>
    <scope>NUCLEOTIDE SEQUENCE</scope>
</reference>
<evidence type="ECO:0000256" key="6">
    <source>
        <dbReference type="SAM" id="MobiDB-lite"/>
    </source>
</evidence>
<protein>
    <submittedName>
        <fullName evidence="7">Uncharacterized protein</fullName>
    </submittedName>
</protein>
<dbReference type="GO" id="GO:0006062">
    <property type="term" value="P:sorbitol catabolic process"/>
    <property type="evidence" value="ECO:0007669"/>
    <property type="project" value="TreeGrafter"/>
</dbReference>
<keyword evidence="5" id="KW-0560">Oxidoreductase</keyword>
<keyword evidence="4" id="KW-0862">Zinc</keyword>
<comment type="similarity">
    <text evidence="2">Belongs to the zinc-containing alcohol dehydrogenase family.</text>
</comment>
<evidence type="ECO:0000256" key="4">
    <source>
        <dbReference type="ARBA" id="ARBA00022833"/>
    </source>
</evidence>
<dbReference type="Gene3D" id="3.90.180.10">
    <property type="entry name" value="Medium-chain alcohol dehydrogenases, catalytic domain"/>
    <property type="match status" value="1"/>
</dbReference>
<sequence length="351" mass="39957">MTLPLTKALIKEVDVRGVFRYCNDYPTSIEMVSSGRVNVKPLVTHHYTSRPSTQQRLKKETPSRGTVLKEPTPPHSHALDEVAVEVKKTLATLKRKADTTDRATSSLITLCTSNITDATLADLPSTSAMSRMVQRTRSTKEDYFTDPGIFNLIQREKHNLERFVQFGALLYVKNWVKATISANAAITELIFWKAAGKYGVIDTELLLHKYYKYYYNKSLETSLTVFSNKVIKMKETWNVKKNAHFICNFCKTKIEIVDKKENENLKRKIANIDSNFSKLITEQVTKAIFYQFRDEITQKLESCFKAIQGKIKDAISTSSSNIAEPSYANAASQSKFILQPKNNITQISFHD</sequence>
<accession>A0A9P0GGR1</accession>
<feature type="region of interest" description="Disordered" evidence="6">
    <location>
        <begin position="48"/>
        <end position="75"/>
    </location>
</feature>
<keyword evidence="8" id="KW-1185">Reference proteome</keyword>